<dbReference type="InterPro" id="IPR003265">
    <property type="entry name" value="HhH-GPD_domain"/>
</dbReference>
<sequence>MNIKKLEAWYEKNHRKLVFRESNRPYDIWVSEVMLQQTQVETVLPFFERFMKKYPTVLDLADAKEETLQKAVEGLGYYRRFRNMHLAAKIIKDKYDGKFPSTYEEIIKLPGIGKYTAGAIMSIAYHQPYSALDGNVIRVLSRYLGNDSDMRVEKNKKALDQINQSYIEQANPNVYTQAMMELGALVCRPKNPKCETCPLQEHCFAYQNDLVDQYPVLSKLNDKKEFNYITLLIHSEHGLFLRKRDEELLKGMYEYPQFESESINSVIEMLEEQDIILDVYNHHKTYKHVFTHQVWHMDVYEAKLISGKLEDWICMDLDQIHQAPMAVAHKKIKK</sequence>
<dbReference type="GO" id="GO:0034039">
    <property type="term" value="F:8-oxo-7,8-dihydroguanine DNA N-glycosylase activity"/>
    <property type="evidence" value="ECO:0007669"/>
    <property type="project" value="TreeGrafter"/>
</dbReference>
<dbReference type="GO" id="GO:0035485">
    <property type="term" value="F:adenine/guanine mispair binding"/>
    <property type="evidence" value="ECO:0007669"/>
    <property type="project" value="TreeGrafter"/>
</dbReference>
<feature type="domain" description="HhH-GPD" evidence="15">
    <location>
        <begin position="34"/>
        <end position="185"/>
    </location>
</feature>
<dbReference type="InterPro" id="IPR003651">
    <property type="entry name" value="Endonuclease3_FeS-loop_motif"/>
</dbReference>
<dbReference type="GO" id="GO:0006284">
    <property type="term" value="P:base-excision repair"/>
    <property type="evidence" value="ECO:0007669"/>
    <property type="project" value="UniProtKB-UniRule"/>
</dbReference>
<dbReference type="InterPro" id="IPR023170">
    <property type="entry name" value="HhH_base_excis_C"/>
</dbReference>
<dbReference type="GO" id="GO:0006298">
    <property type="term" value="P:mismatch repair"/>
    <property type="evidence" value="ECO:0007669"/>
    <property type="project" value="TreeGrafter"/>
</dbReference>
<name>A0AAW6U269_9MOLU</name>
<dbReference type="InterPro" id="IPR029119">
    <property type="entry name" value="MutY_C"/>
</dbReference>
<evidence type="ECO:0000256" key="1">
    <source>
        <dbReference type="ARBA" id="ARBA00000843"/>
    </source>
</evidence>
<comment type="function">
    <text evidence="2">Adenine glycosylase active on G-A mispairs. MutY also corrects error-prone DNA synthesis past GO lesions which are due to the oxidatively damaged form of guanine: 7,8-dihydro-8-oxoguanine (8-oxo-dGTP).</text>
</comment>
<dbReference type="Gene3D" id="1.10.340.30">
    <property type="entry name" value="Hypothetical protein, domain 2"/>
    <property type="match status" value="1"/>
</dbReference>
<dbReference type="Proteomes" id="UP001431532">
    <property type="component" value="Unassembled WGS sequence"/>
</dbReference>
<evidence type="ECO:0000256" key="7">
    <source>
        <dbReference type="ARBA" id="ARBA00022723"/>
    </source>
</evidence>
<proteinExistence type="inferred from homology"/>
<keyword evidence="17" id="KW-1185">Reference proteome</keyword>
<dbReference type="GO" id="GO:0046872">
    <property type="term" value="F:metal ion binding"/>
    <property type="evidence" value="ECO:0007669"/>
    <property type="project" value="UniProtKB-UniRule"/>
</dbReference>
<evidence type="ECO:0000256" key="6">
    <source>
        <dbReference type="ARBA" id="ARBA00022485"/>
    </source>
</evidence>
<dbReference type="SMART" id="SM00478">
    <property type="entry name" value="ENDO3c"/>
    <property type="match status" value="1"/>
</dbReference>
<dbReference type="EC" id="3.2.2.31" evidence="4 14"/>
<dbReference type="CDD" id="cd03431">
    <property type="entry name" value="NUDIX_DNA_Glycosylase_C-MutY"/>
    <property type="match status" value="1"/>
</dbReference>
<evidence type="ECO:0000256" key="11">
    <source>
        <dbReference type="ARBA" id="ARBA00023014"/>
    </source>
</evidence>
<dbReference type="InterPro" id="IPR005760">
    <property type="entry name" value="A/G_AdeGlyc_MutY"/>
</dbReference>
<dbReference type="PROSITE" id="PS00764">
    <property type="entry name" value="ENDONUCLEASE_III_1"/>
    <property type="match status" value="1"/>
</dbReference>
<comment type="similarity">
    <text evidence="3 14">Belongs to the Nth/MutY family.</text>
</comment>
<accession>A0AAW6U269</accession>
<keyword evidence="7" id="KW-0479">Metal-binding</keyword>
<dbReference type="Gene3D" id="3.90.79.10">
    <property type="entry name" value="Nucleoside Triphosphate Pyrophosphohydrolase"/>
    <property type="match status" value="1"/>
</dbReference>
<dbReference type="SUPFAM" id="SSF55811">
    <property type="entry name" value="Nudix"/>
    <property type="match status" value="1"/>
</dbReference>
<dbReference type="SUPFAM" id="SSF48150">
    <property type="entry name" value="DNA-glycosylase"/>
    <property type="match status" value="1"/>
</dbReference>
<dbReference type="Pfam" id="PF00730">
    <property type="entry name" value="HhH-GPD"/>
    <property type="match status" value="1"/>
</dbReference>
<dbReference type="RefSeq" id="WP_282838476.1">
    <property type="nucleotide sequence ID" value="NZ_JASCXW010000001.1"/>
</dbReference>
<evidence type="ECO:0000256" key="9">
    <source>
        <dbReference type="ARBA" id="ARBA00022801"/>
    </source>
</evidence>
<evidence type="ECO:0000256" key="5">
    <source>
        <dbReference type="ARBA" id="ARBA00022023"/>
    </source>
</evidence>
<gene>
    <name evidence="16" type="primary">mutY</name>
    <name evidence="16" type="ORF">QJ521_00740</name>
</gene>
<dbReference type="Pfam" id="PF14815">
    <property type="entry name" value="NUDIX_4"/>
    <property type="match status" value="1"/>
</dbReference>
<dbReference type="NCBIfam" id="TIGR01084">
    <property type="entry name" value="mutY"/>
    <property type="match status" value="1"/>
</dbReference>
<evidence type="ECO:0000256" key="13">
    <source>
        <dbReference type="ARBA" id="ARBA00023295"/>
    </source>
</evidence>
<evidence type="ECO:0000256" key="4">
    <source>
        <dbReference type="ARBA" id="ARBA00012045"/>
    </source>
</evidence>
<evidence type="ECO:0000313" key="17">
    <source>
        <dbReference type="Proteomes" id="UP001431532"/>
    </source>
</evidence>
<evidence type="ECO:0000256" key="3">
    <source>
        <dbReference type="ARBA" id="ARBA00008343"/>
    </source>
</evidence>
<dbReference type="AlphaFoldDB" id="A0AAW6U269"/>
<keyword evidence="13 14" id="KW-0326">Glycosidase</keyword>
<dbReference type="PANTHER" id="PTHR42944">
    <property type="entry name" value="ADENINE DNA GLYCOSYLASE"/>
    <property type="match status" value="1"/>
</dbReference>
<comment type="cofactor">
    <cofactor evidence="14">
        <name>[4Fe-4S] cluster</name>
        <dbReference type="ChEBI" id="CHEBI:49883"/>
    </cofactor>
    <text evidence="14">Binds 1 [4Fe-4S] cluster.</text>
</comment>
<keyword evidence="11" id="KW-0411">Iron-sulfur</keyword>
<dbReference type="InterPro" id="IPR044298">
    <property type="entry name" value="MIG/MutY"/>
</dbReference>
<organism evidence="16 17">
    <name type="scientific">Peloplasma aerotolerans</name>
    <dbReference type="NCBI Taxonomy" id="3044389"/>
    <lineage>
        <taxon>Bacteria</taxon>
        <taxon>Bacillati</taxon>
        <taxon>Mycoplasmatota</taxon>
        <taxon>Mollicutes</taxon>
        <taxon>Acholeplasmatales</taxon>
        <taxon>Acholeplasmataceae</taxon>
        <taxon>Peloplasma</taxon>
    </lineage>
</organism>
<dbReference type="InterPro" id="IPR011257">
    <property type="entry name" value="DNA_glycosylase"/>
</dbReference>
<evidence type="ECO:0000256" key="10">
    <source>
        <dbReference type="ARBA" id="ARBA00023004"/>
    </source>
</evidence>
<dbReference type="Pfam" id="PF00633">
    <property type="entry name" value="HHH"/>
    <property type="match status" value="1"/>
</dbReference>
<dbReference type="PANTHER" id="PTHR42944:SF1">
    <property type="entry name" value="ADENINE DNA GLYCOSYLASE"/>
    <property type="match status" value="1"/>
</dbReference>
<dbReference type="CDD" id="cd00056">
    <property type="entry name" value="ENDO3c"/>
    <property type="match status" value="1"/>
</dbReference>
<evidence type="ECO:0000256" key="2">
    <source>
        <dbReference type="ARBA" id="ARBA00002933"/>
    </source>
</evidence>
<dbReference type="SMART" id="SM00525">
    <property type="entry name" value="FES"/>
    <property type="match status" value="1"/>
</dbReference>
<comment type="caution">
    <text evidence="16">The sequence shown here is derived from an EMBL/GenBank/DDBJ whole genome shotgun (WGS) entry which is preliminary data.</text>
</comment>
<dbReference type="Gene3D" id="1.10.1670.10">
    <property type="entry name" value="Helix-hairpin-Helix base-excision DNA repair enzymes (C-terminal)"/>
    <property type="match status" value="1"/>
</dbReference>
<evidence type="ECO:0000256" key="8">
    <source>
        <dbReference type="ARBA" id="ARBA00022763"/>
    </source>
</evidence>
<evidence type="ECO:0000313" key="16">
    <source>
        <dbReference type="EMBL" id="MDI6452076.1"/>
    </source>
</evidence>
<dbReference type="EMBL" id="JASCXW010000001">
    <property type="protein sequence ID" value="MDI6452076.1"/>
    <property type="molecule type" value="Genomic_DNA"/>
</dbReference>
<dbReference type="Pfam" id="PF10576">
    <property type="entry name" value="EndIII_4Fe-2S"/>
    <property type="match status" value="1"/>
</dbReference>
<evidence type="ECO:0000256" key="12">
    <source>
        <dbReference type="ARBA" id="ARBA00023204"/>
    </source>
</evidence>
<dbReference type="GO" id="GO:0032357">
    <property type="term" value="F:oxidized purine DNA binding"/>
    <property type="evidence" value="ECO:0007669"/>
    <property type="project" value="TreeGrafter"/>
</dbReference>
<dbReference type="GO" id="GO:0000701">
    <property type="term" value="F:purine-specific mismatch base pair DNA N-glycosylase activity"/>
    <property type="evidence" value="ECO:0007669"/>
    <property type="project" value="UniProtKB-EC"/>
</dbReference>
<dbReference type="InterPro" id="IPR004035">
    <property type="entry name" value="Endouclease-III_FeS-bd_BS"/>
</dbReference>
<keyword evidence="6" id="KW-0004">4Fe-4S</keyword>
<evidence type="ECO:0000256" key="14">
    <source>
        <dbReference type="RuleBase" id="RU365096"/>
    </source>
</evidence>
<dbReference type="InterPro" id="IPR004036">
    <property type="entry name" value="Endonuclease-III-like_CS2"/>
</dbReference>
<dbReference type="InterPro" id="IPR015797">
    <property type="entry name" value="NUDIX_hydrolase-like_dom_sf"/>
</dbReference>
<evidence type="ECO:0000259" key="15">
    <source>
        <dbReference type="SMART" id="SM00478"/>
    </source>
</evidence>
<comment type="catalytic activity">
    <reaction evidence="1 14">
        <text>Hydrolyzes free adenine bases from 7,8-dihydro-8-oxoguanine:adenine mismatched double-stranded DNA, leaving an apurinic site.</text>
        <dbReference type="EC" id="3.2.2.31"/>
    </reaction>
</comment>
<keyword evidence="8 14" id="KW-0227">DNA damage</keyword>
<keyword evidence="10 14" id="KW-0408">Iron</keyword>
<keyword evidence="9" id="KW-0378">Hydrolase</keyword>
<keyword evidence="12" id="KW-0234">DNA repair</keyword>
<dbReference type="FunFam" id="1.10.340.30:FF:000002">
    <property type="entry name" value="Adenine DNA glycosylase"/>
    <property type="match status" value="1"/>
</dbReference>
<dbReference type="GO" id="GO:0051539">
    <property type="term" value="F:4 iron, 4 sulfur cluster binding"/>
    <property type="evidence" value="ECO:0007669"/>
    <property type="project" value="UniProtKB-UniRule"/>
</dbReference>
<protein>
    <recommendedName>
        <fullName evidence="5 14">Adenine DNA glycosylase</fullName>
        <ecNumber evidence="4 14">3.2.2.31</ecNumber>
    </recommendedName>
</protein>
<dbReference type="PROSITE" id="PS01155">
    <property type="entry name" value="ENDONUCLEASE_III_2"/>
    <property type="match status" value="1"/>
</dbReference>
<dbReference type="InterPro" id="IPR000445">
    <property type="entry name" value="HhH_motif"/>
</dbReference>
<reference evidence="16" key="1">
    <citation type="submission" date="2023-05" db="EMBL/GenBank/DDBJ databases">
        <title>Mariniplasma microaerophilum sp. nov., a novel anaerobic mollicute isolated from terrestrial mud volcano, Taman Peninsula, Russia.</title>
        <authorList>
            <person name="Khomyakova M.A."/>
            <person name="Merkel A.Y."/>
            <person name="Slobodkin A.I."/>
        </authorList>
    </citation>
    <scope>NUCLEOTIDE SEQUENCE</scope>
    <source>
        <strain evidence="16">M4Ah</strain>
    </source>
</reference>